<dbReference type="Pfam" id="PF00745">
    <property type="entry name" value="GlutR_dimer"/>
    <property type="match status" value="1"/>
</dbReference>
<evidence type="ECO:0000256" key="9">
    <source>
        <dbReference type="PIRSR" id="PIRSR000445-1"/>
    </source>
</evidence>
<feature type="active site" description="Nucleophile" evidence="8 9">
    <location>
        <position position="50"/>
    </location>
</feature>
<evidence type="ECO:0000256" key="3">
    <source>
        <dbReference type="ARBA" id="ARBA00012970"/>
    </source>
</evidence>
<dbReference type="InterPro" id="IPR006151">
    <property type="entry name" value="Shikm_DH/Glu-tRNA_Rdtase"/>
</dbReference>
<protein>
    <recommendedName>
        <fullName evidence="3 8">Glutamyl-tRNA reductase</fullName>
        <shortName evidence="8">GluTR</shortName>
        <ecNumber evidence="3 8">1.2.1.70</ecNumber>
    </recommendedName>
</protein>
<feature type="binding site" evidence="8 10">
    <location>
        <position position="120"/>
    </location>
    <ligand>
        <name>substrate</name>
    </ligand>
</feature>
<dbReference type="InterPro" id="IPR018214">
    <property type="entry name" value="GluRdtase_CS"/>
</dbReference>
<comment type="miscellaneous">
    <text evidence="8">During catalysis, the active site Cys acts as a nucleophile attacking the alpha-carbonyl group of tRNA-bound glutamate with the formation of a thioester intermediate between enzyme and glutamate, and the concomitant release of tRNA(Glu). The thioester intermediate is finally reduced by direct hydride transfer from NADPH, to form the product GSA.</text>
</comment>
<evidence type="ECO:0000313" key="17">
    <source>
        <dbReference type="EMBL" id="ORV50248.1"/>
    </source>
</evidence>
<dbReference type="GO" id="GO:0019353">
    <property type="term" value="P:protoporphyrinogen IX biosynthetic process from glutamate"/>
    <property type="evidence" value="ECO:0007669"/>
    <property type="project" value="TreeGrafter"/>
</dbReference>
<comment type="similarity">
    <text evidence="2 8 13">Belongs to the glutamyl-tRNA reductase family.</text>
</comment>
<dbReference type="PROSITE" id="PS00747">
    <property type="entry name" value="GLUTR"/>
    <property type="match status" value="1"/>
</dbReference>
<dbReference type="GO" id="GO:0050661">
    <property type="term" value="F:NADP binding"/>
    <property type="evidence" value="ECO:0007669"/>
    <property type="project" value="InterPro"/>
</dbReference>
<dbReference type="FunFam" id="3.30.460.30:FF:000001">
    <property type="entry name" value="Glutamyl-tRNA reductase"/>
    <property type="match status" value="1"/>
</dbReference>
<dbReference type="CDD" id="cd05213">
    <property type="entry name" value="NAD_bind_Glutamyl_tRNA_reduct"/>
    <property type="match status" value="1"/>
</dbReference>
<evidence type="ECO:0000259" key="14">
    <source>
        <dbReference type="Pfam" id="PF00745"/>
    </source>
</evidence>
<dbReference type="PIRSF" id="PIRSF000445">
    <property type="entry name" value="4pyrrol_synth_GluRdtase"/>
    <property type="match status" value="1"/>
</dbReference>
<reference evidence="17 18" key="1">
    <citation type="submission" date="2016-01" db="EMBL/GenBank/DDBJ databases">
        <title>The new phylogeny of the genus Mycobacterium.</title>
        <authorList>
            <person name="Tarcisio F."/>
            <person name="Conor M."/>
            <person name="Antonella G."/>
            <person name="Elisabetta G."/>
            <person name="Giulia F.S."/>
            <person name="Sara T."/>
            <person name="Anna F."/>
            <person name="Clotilde B."/>
            <person name="Roberto B."/>
            <person name="Veronica D.S."/>
            <person name="Fabio R."/>
            <person name="Monica P."/>
            <person name="Olivier J."/>
            <person name="Enrico T."/>
            <person name="Nicola S."/>
        </authorList>
    </citation>
    <scope>NUCLEOTIDE SEQUENCE [LARGE SCALE GENOMIC DNA]</scope>
    <source>
        <strain evidence="17 18">ATCC 27353</strain>
    </source>
</reference>
<sequence>MSVLLFGVSHRSAPVSVLEQLSTAESDQVKIVERVLQSPLVTEAMILSTCNRVEVYAVVDAFHAGLSAIGQVLSDHSGMPMADLTKFAYVRYSEAAVEHLFTVASGLDSAVVGEQQVLGQVRRAYASAEANGSVGRVLHELAQRALSVGKRVHSETGIDAAGASVVSVALNIAAKQLGEDALRGRTAVVIGAGSMGALSAAHLVRAGIEHIHVVNRSLPRAQRLARKVRDTGVTADAVALDRMAAALAGADIVVSSTGAVSPVVSLADVHHALAGGNRDEVTQPMVICDLGMPRDVDAAVAGLPGVRVIDMDRIQREPSAQVATSDTEAARGIVAREVATYLAGQRMAEVTPTVTALRQRAADVVTAELLRLDHRLPDLQAAQREEVARTVHRVVDKLLHAPTVRVKQLASSPGGDSYAEALRELFELDPTAVDAVATAGELPMIPGGLDVGAETGSAG</sequence>
<feature type="domain" description="Quinate/shikimate 5-dehydrogenase/glutamyl-tRNA reductase" evidence="15">
    <location>
        <begin position="173"/>
        <end position="315"/>
    </location>
</feature>
<evidence type="ECO:0000256" key="10">
    <source>
        <dbReference type="PIRSR" id="PIRSR000445-2"/>
    </source>
</evidence>
<evidence type="ECO:0000256" key="11">
    <source>
        <dbReference type="PIRSR" id="PIRSR000445-3"/>
    </source>
</evidence>
<feature type="binding site" evidence="8 11">
    <location>
        <begin position="191"/>
        <end position="196"/>
    </location>
    <ligand>
        <name>NADP(+)</name>
        <dbReference type="ChEBI" id="CHEBI:58349"/>
    </ligand>
</feature>
<keyword evidence="5 8" id="KW-0560">Oxidoreductase</keyword>
<dbReference type="SUPFAM" id="SSF69075">
    <property type="entry name" value="Glutamyl tRNA-reductase dimerization domain"/>
    <property type="match status" value="1"/>
</dbReference>
<comment type="caution">
    <text evidence="17">The sequence shown here is derived from an EMBL/GenBank/DDBJ whole genome shotgun (WGS) entry which is preliminary data.</text>
</comment>
<evidence type="ECO:0000256" key="2">
    <source>
        <dbReference type="ARBA" id="ARBA00005916"/>
    </source>
</evidence>
<evidence type="ECO:0000256" key="8">
    <source>
        <dbReference type="HAMAP-Rule" id="MF_00087"/>
    </source>
</evidence>
<gene>
    <name evidence="8" type="primary">hemA</name>
    <name evidence="17" type="ORF">AWC02_05170</name>
</gene>
<dbReference type="InterPro" id="IPR015896">
    <property type="entry name" value="4pyrrol_synth_GluRdtase_dimer"/>
</dbReference>
<proteinExistence type="inferred from homology"/>
<dbReference type="InterPro" id="IPR036291">
    <property type="entry name" value="NAD(P)-bd_dom_sf"/>
</dbReference>
<evidence type="ECO:0000256" key="1">
    <source>
        <dbReference type="ARBA" id="ARBA00005059"/>
    </source>
</evidence>
<dbReference type="Proteomes" id="UP000193465">
    <property type="component" value="Unassembled WGS sequence"/>
</dbReference>
<accession>A0A1X1U0Q7</accession>
<evidence type="ECO:0000256" key="4">
    <source>
        <dbReference type="ARBA" id="ARBA00022857"/>
    </source>
</evidence>
<dbReference type="InterPro" id="IPR000343">
    <property type="entry name" value="4pyrrol_synth_GluRdtase"/>
</dbReference>
<comment type="catalytic activity">
    <reaction evidence="7 8 13">
        <text>(S)-4-amino-5-oxopentanoate + tRNA(Glu) + NADP(+) = L-glutamyl-tRNA(Glu) + NADPH + H(+)</text>
        <dbReference type="Rhea" id="RHEA:12344"/>
        <dbReference type="Rhea" id="RHEA-COMP:9663"/>
        <dbReference type="Rhea" id="RHEA-COMP:9680"/>
        <dbReference type="ChEBI" id="CHEBI:15378"/>
        <dbReference type="ChEBI" id="CHEBI:57501"/>
        <dbReference type="ChEBI" id="CHEBI:57783"/>
        <dbReference type="ChEBI" id="CHEBI:58349"/>
        <dbReference type="ChEBI" id="CHEBI:78442"/>
        <dbReference type="ChEBI" id="CHEBI:78520"/>
        <dbReference type="EC" id="1.2.1.70"/>
    </reaction>
</comment>
<dbReference type="HAMAP" id="MF_00087">
    <property type="entry name" value="Glu_tRNA_reductase"/>
    <property type="match status" value="1"/>
</dbReference>
<dbReference type="UniPathway" id="UPA00251">
    <property type="reaction ID" value="UER00316"/>
</dbReference>
<name>A0A1X1U0Q7_9MYCO</name>
<feature type="domain" description="Tetrapyrrole biosynthesis glutamyl-tRNA reductase dimerisation" evidence="14">
    <location>
        <begin position="330"/>
        <end position="428"/>
    </location>
</feature>
<dbReference type="GO" id="GO:0008883">
    <property type="term" value="F:glutamyl-tRNA reductase activity"/>
    <property type="evidence" value="ECO:0007669"/>
    <property type="project" value="UniProtKB-UniRule"/>
</dbReference>
<comment type="subunit">
    <text evidence="8">Homodimer.</text>
</comment>
<dbReference type="EC" id="1.2.1.70" evidence="3 8"/>
<feature type="binding site" evidence="8 10">
    <location>
        <begin position="114"/>
        <end position="116"/>
    </location>
    <ligand>
        <name>substrate</name>
    </ligand>
</feature>
<dbReference type="RefSeq" id="WP_085127649.1">
    <property type="nucleotide sequence ID" value="NZ_LQOT01000018.1"/>
</dbReference>
<dbReference type="PANTHER" id="PTHR43013:SF1">
    <property type="entry name" value="GLUTAMYL-TRNA REDUCTASE"/>
    <property type="match status" value="1"/>
</dbReference>
<feature type="domain" description="Glutamyl-tRNA reductase N-terminal" evidence="16">
    <location>
        <begin position="7"/>
        <end position="156"/>
    </location>
</feature>
<keyword evidence="4 8" id="KW-0521">NADP</keyword>
<evidence type="ECO:0000256" key="13">
    <source>
        <dbReference type="RuleBase" id="RU000584"/>
    </source>
</evidence>
<dbReference type="Pfam" id="PF01488">
    <property type="entry name" value="Shikimate_DH"/>
    <property type="match status" value="1"/>
</dbReference>
<keyword evidence="6 8" id="KW-0627">Porphyrin biosynthesis</keyword>
<feature type="binding site" evidence="8 10">
    <location>
        <begin position="49"/>
        <end position="52"/>
    </location>
    <ligand>
        <name>substrate</name>
    </ligand>
</feature>
<dbReference type="AlphaFoldDB" id="A0A1X1U0Q7"/>
<keyword evidence="18" id="KW-1185">Reference proteome</keyword>
<dbReference type="InterPro" id="IPR036453">
    <property type="entry name" value="GluRdtase_dimer_dom_sf"/>
</dbReference>
<dbReference type="InterPro" id="IPR036343">
    <property type="entry name" value="GluRdtase_N_sf"/>
</dbReference>
<dbReference type="NCBIfam" id="TIGR01035">
    <property type="entry name" value="hemA"/>
    <property type="match status" value="1"/>
</dbReference>
<dbReference type="NCBIfam" id="NF000744">
    <property type="entry name" value="PRK00045.1-3"/>
    <property type="match status" value="1"/>
</dbReference>
<evidence type="ECO:0000256" key="5">
    <source>
        <dbReference type="ARBA" id="ARBA00023002"/>
    </source>
</evidence>
<dbReference type="Gene3D" id="3.40.50.720">
    <property type="entry name" value="NAD(P)-binding Rossmann-like Domain"/>
    <property type="match status" value="1"/>
</dbReference>
<evidence type="ECO:0000256" key="7">
    <source>
        <dbReference type="ARBA" id="ARBA00047464"/>
    </source>
</evidence>
<evidence type="ECO:0000256" key="12">
    <source>
        <dbReference type="PIRSR" id="PIRSR000445-4"/>
    </source>
</evidence>
<organism evidence="17 18">
    <name type="scientific">Mycolicibacter engbaekii</name>
    <dbReference type="NCBI Taxonomy" id="188915"/>
    <lineage>
        <taxon>Bacteria</taxon>
        <taxon>Bacillati</taxon>
        <taxon>Actinomycetota</taxon>
        <taxon>Actinomycetes</taxon>
        <taxon>Mycobacteriales</taxon>
        <taxon>Mycobacteriaceae</taxon>
        <taxon>Mycolicibacter</taxon>
    </lineage>
</organism>
<dbReference type="SUPFAM" id="SSF51735">
    <property type="entry name" value="NAD(P)-binding Rossmann-fold domains"/>
    <property type="match status" value="1"/>
</dbReference>
<feature type="site" description="Important for activity" evidence="8 12">
    <location>
        <position position="99"/>
    </location>
</feature>
<dbReference type="EMBL" id="LQOT01000018">
    <property type="protein sequence ID" value="ORV50248.1"/>
    <property type="molecule type" value="Genomic_DNA"/>
</dbReference>
<dbReference type="SUPFAM" id="SSF69742">
    <property type="entry name" value="Glutamyl tRNA-reductase catalytic, N-terminal domain"/>
    <property type="match status" value="1"/>
</dbReference>
<evidence type="ECO:0000259" key="16">
    <source>
        <dbReference type="Pfam" id="PF05201"/>
    </source>
</evidence>
<comment type="domain">
    <text evidence="8">Possesses an unusual extended V-shaped dimeric structure with each monomer consisting of three distinct domains arranged along a curved 'spinal' alpha-helix. The N-terminal catalytic domain specifically recognizes the glutamate moiety of the substrate. The second domain is the NADPH-binding domain, and the third C-terminal domain is responsible for dimerization.</text>
</comment>
<dbReference type="STRING" id="188915.AWC02_05170"/>
<evidence type="ECO:0000313" key="18">
    <source>
        <dbReference type="Proteomes" id="UP000193465"/>
    </source>
</evidence>
<dbReference type="Pfam" id="PF05201">
    <property type="entry name" value="GlutR_N"/>
    <property type="match status" value="1"/>
</dbReference>
<evidence type="ECO:0000259" key="15">
    <source>
        <dbReference type="Pfam" id="PF01488"/>
    </source>
</evidence>
<dbReference type="PANTHER" id="PTHR43013">
    <property type="entry name" value="GLUTAMYL-TRNA REDUCTASE"/>
    <property type="match status" value="1"/>
</dbReference>
<dbReference type="Gene3D" id="3.30.460.30">
    <property type="entry name" value="Glutamyl-tRNA reductase, N-terminal domain"/>
    <property type="match status" value="1"/>
</dbReference>
<dbReference type="InterPro" id="IPR015895">
    <property type="entry name" value="4pyrrol_synth_GluRdtase_N"/>
</dbReference>
<feature type="binding site" evidence="8 10">
    <location>
        <position position="109"/>
    </location>
    <ligand>
        <name>substrate</name>
    </ligand>
</feature>
<comment type="function">
    <text evidence="8">Catalyzes the NADPH-dependent reduction of glutamyl-tRNA(Glu) to glutamate 1-semialdehyde (GSA).</text>
</comment>
<comment type="pathway">
    <text evidence="1 8 13">Porphyrin-containing compound metabolism; protoporphyrin-IX biosynthesis; 5-aminolevulinate from L-glutamyl-tRNA(Glu): step 1/2.</text>
</comment>
<evidence type="ECO:0000256" key="6">
    <source>
        <dbReference type="ARBA" id="ARBA00023244"/>
    </source>
</evidence>